<dbReference type="CDD" id="cd13970">
    <property type="entry name" value="ABC1_ADCK3"/>
    <property type="match status" value="1"/>
</dbReference>
<evidence type="ECO:0000313" key="7">
    <source>
        <dbReference type="EMBL" id="QJQ32624.1"/>
    </source>
</evidence>
<evidence type="ECO:0000256" key="5">
    <source>
        <dbReference type="SAM" id="MobiDB-lite"/>
    </source>
</evidence>
<dbReference type="GO" id="GO:0016301">
    <property type="term" value="F:kinase activity"/>
    <property type="evidence" value="ECO:0007669"/>
    <property type="project" value="UniProtKB-KW"/>
</dbReference>
<gene>
    <name evidence="7" type="ORF">GV829_09315</name>
</gene>
<sequence>MSDDSPPDDGPSNARSRAVPSGRLSRLSTFGRLAGGVAGGMLAEGARRLAAGERPRIDQLILTPGNAARVADRLSHLRGAAMKLGQMISMDAGDMLPPELATILARLRNQAYRMPPPQLDKLLRVEWGADWRRRFRQFEASPIAAASIGQVHRATLPDGRRLAIKVQYPGVRESIDADVDNVATLLRVSNLLPASLDLQPLLDEAKRQLAEEADYEREGGQMQAYAARLAGDGRYVVPGLEPSLTTSRVLAMDFVEGRPIETLTEATQDERDRVMTALVELVLRELFAFGTMQTDPNFANYRWQPESGRIVLLDFGATRAVPAATAGAYRSLIEAGLARDLDRVRDNAVAAGFIGAAAARNHGAAIARIIAAIDAAMHRSGPFDFGDRAFVPVIREEAKAMIADRATWHVPDVETLFVQRKVSGTALLAARLKARVDVRGLAGAAIS</sequence>
<dbReference type="GO" id="GO:0006744">
    <property type="term" value="P:ubiquinone biosynthetic process"/>
    <property type="evidence" value="ECO:0007669"/>
    <property type="project" value="TreeGrafter"/>
</dbReference>
<dbReference type="InterPro" id="IPR011009">
    <property type="entry name" value="Kinase-like_dom_sf"/>
</dbReference>
<dbReference type="RefSeq" id="WP_169946063.1">
    <property type="nucleotide sequence ID" value="NZ_CP053015.1"/>
</dbReference>
<feature type="region of interest" description="Disordered" evidence="5">
    <location>
        <begin position="1"/>
        <end position="22"/>
    </location>
</feature>
<accession>A0A6M4AUB9</accession>
<dbReference type="SUPFAM" id="SSF56112">
    <property type="entry name" value="Protein kinase-like (PK-like)"/>
    <property type="match status" value="1"/>
</dbReference>
<dbReference type="EMBL" id="CP053015">
    <property type="protein sequence ID" value="QJQ32624.1"/>
    <property type="molecule type" value="Genomic_DNA"/>
</dbReference>
<dbReference type="Proteomes" id="UP000503018">
    <property type="component" value="Chromosome"/>
</dbReference>
<dbReference type="PANTHER" id="PTHR43851">
    <property type="match status" value="1"/>
</dbReference>
<feature type="domain" description="ABC1 atypical kinase-like" evidence="6">
    <location>
        <begin position="106"/>
        <end position="345"/>
    </location>
</feature>
<keyword evidence="2" id="KW-0808">Transferase</keyword>
<evidence type="ECO:0000259" key="6">
    <source>
        <dbReference type="Pfam" id="PF03109"/>
    </source>
</evidence>
<proteinExistence type="inferred from homology"/>
<dbReference type="PANTHER" id="PTHR43851:SF3">
    <property type="entry name" value="COENZYME Q8"/>
    <property type="match status" value="1"/>
</dbReference>
<dbReference type="AlphaFoldDB" id="A0A6M4AUB9"/>
<name>A0A6M4AUB9_9SPHN</name>
<keyword evidence="8" id="KW-1185">Reference proteome</keyword>
<dbReference type="InterPro" id="IPR051409">
    <property type="entry name" value="Atypical_kinase_ADCK"/>
</dbReference>
<dbReference type="InterPro" id="IPR004147">
    <property type="entry name" value="ABC1_dom"/>
</dbReference>
<comment type="similarity">
    <text evidence="1">Belongs to the protein kinase superfamily. ADCK protein kinase family.</text>
</comment>
<evidence type="ECO:0000313" key="8">
    <source>
        <dbReference type="Proteomes" id="UP000503018"/>
    </source>
</evidence>
<evidence type="ECO:0000256" key="1">
    <source>
        <dbReference type="ARBA" id="ARBA00009670"/>
    </source>
</evidence>
<reference evidence="7 8" key="1">
    <citation type="submission" date="2020-01" db="EMBL/GenBank/DDBJ databases">
        <title>Sphingomonas sp. strain CSW-10.</title>
        <authorList>
            <person name="Chen W.-M."/>
        </authorList>
    </citation>
    <scope>NUCLEOTIDE SEQUENCE [LARGE SCALE GENOMIC DNA]</scope>
    <source>
        <strain evidence="7 8">CSW-10</strain>
    </source>
</reference>
<evidence type="ECO:0000256" key="4">
    <source>
        <dbReference type="ARBA" id="ARBA00022840"/>
    </source>
</evidence>
<organism evidence="7 8">
    <name type="scientific">Sphingomonas lacunae</name>
    <dbReference type="NCBI Taxonomy" id="2698828"/>
    <lineage>
        <taxon>Bacteria</taxon>
        <taxon>Pseudomonadati</taxon>
        <taxon>Pseudomonadota</taxon>
        <taxon>Alphaproteobacteria</taxon>
        <taxon>Sphingomonadales</taxon>
        <taxon>Sphingomonadaceae</taxon>
        <taxon>Sphingomonas</taxon>
    </lineage>
</organism>
<dbReference type="KEGG" id="slan:GV829_09315"/>
<dbReference type="InterPro" id="IPR034646">
    <property type="entry name" value="ADCK3_dom"/>
</dbReference>
<evidence type="ECO:0000256" key="3">
    <source>
        <dbReference type="ARBA" id="ARBA00022741"/>
    </source>
</evidence>
<evidence type="ECO:0000256" key="2">
    <source>
        <dbReference type="ARBA" id="ARBA00022679"/>
    </source>
</evidence>
<keyword evidence="7" id="KW-0418">Kinase</keyword>
<dbReference type="GO" id="GO:0005524">
    <property type="term" value="F:ATP binding"/>
    <property type="evidence" value="ECO:0007669"/>
    <property type="project" value="UniProtKB-KW"/>
</dbReference>
<keyword evidence="4" id="KW-0067">ATP-binding</keyword>
<keyword evidence="3" id="KW-0547">Nucleotide-binding</keyword>
<protein>
    <submittedName>
        <fullName evidence="7">AarF/ABC1/UbiB kinase family protein</fullName>
    </submittedName>
</protein>
<dbReference type="Pfam" id="PF03109">
    <property type="entry name" value="ABC1"/>
    <property type="match status" value="1"/>
</dbReference>